<proteinExistence type="predicted"/>
<name>A0A552WV36_9MICO</name>
<dbReference type="GO" id="GO:0005524">
    <property type="term" value="F:ATP binding"/>
    <property type="evidence" value="ECO:0007669"/>
    <property type="project" value="UniProtKB-KW"/>
</dbReference>
<dbReference type="InterPro" id="IPR003439">
    <property type="entry name" value="ABC_transporter-like_ATP-bd"/>
</dbReference>
<evidence type="ECO:0000256" key="3">
    <source>
        <dbReference type="ARBA" id="ARBA00022840"/>
    </source>
</evidence>
<organism evidence="5 6">
    <name type="scientific">Georgenia yuyongxinii</name>
    <dbReference type="NCBI Taxonomy" id="2589797"/>
    <lineage>
        <taxon>Bacteria</taxon>
        <taxon>Bacillati</taxon>
        <taxon>Actinomycetota</taxon>
        <taxon>Actinomycetes</taxon>
        <taxon>Micrococcales</taxon>
        <taxon>Bogoriellaceae</taxon>
        <taxon>Georgenia</taxon>
    </lineage>
</organism>
<accession>A0A552WV36</accession>
<reference evidence="5 6" key="1">
    <citation type="submission" date="2019-07" db="EMBL/GenBank/DDBJ databases">
        <title>Georgenia wutianyii sp. nov. and Georgenia *** sp. nov. isolated from plateau pika (Ochotona curzoniae) in the Qinghai-Tibet plateau of China.</title>
        <authorList>
            <person name="Tian Z."/>
        </authorList>
    </citation>
    <scope>NUCLEOTIDE SEQUENCE [LARGE SCALE GENOMIC DNA]</scope>
    <source>
        <strain evidence="5 6">Z446</strain>
    </source>
</reference>
<dbReference type="SMART" id="SM00382">
    <property type="entry name" value="AAA"/>
    <property type="match status" value="1"/>
</dbReference>
<dbReference type="CDD" id="cd03293">
    <property type="entry name" value="ABC_NrtD_SsuB_transporters"/>
    <property type="match status" value="1"/>
</dbReference>
<dbReference type="InterPro" id="IPR027417">
    <property type="entry name" value="P-loop_NTPase"/>
</dbReference>
<dbReference type="Gene3D" id="3.40.50.300">
    <property type="entry name" value="P-loop containing nucleotide triphosphate hydrolases"/>
    <property type="match status" value="1"/>
</dbReference>
<evidence type="ECO:0000313" key="5">
    <source>
        <dbReference type="EMBL" id="TRW46565.1"/>
    </source>
</evidence>
<keyword evidence="3 5" id="KW-0067">ATP-binding</keyword>
<keyword evidence="6" id="KW-1185">Reference proteome</keyword>
<dbReference type="Proteomes" id="UP000318693">
    <property type="component" value="Unassembled WGS sequence"/>
</dbReference>
<dbReference type="InterPro" id="IPR017871">
    <property type="entry name" value="ABC_transporter-like_CS"/>
</dbReference>
<gene>
    <name evidence="5" type="ORF">FJ693_04535</name>
</gene>
<dbReference type="InterPro" id="IPR003593">
    <property type="entry name" value="AAA+_ATPase"/>
</dbReference>
<keyword evidence="2" id="KW-0547">Nucleotide-binding</keyword>
<dbReference type="Pfam" id="PF00005">
    <property type="entry name" value="ABC_tran"/>
    <property type="match status" value="1"/>
</dbReference>
<evidence type="ECO:0000256" key="1">
    <source>
        <dbReference type="ARBA" id="ARBA00022448"/>
    </source>
</evidence>
<dbReference type="PROSITE" id="PS50893">
    <property type="entry name" value="ABC_TRANSPORTER_2"/>
    <property type="match status" value="1"/>
</dbReference>
<evidence type="ECO:0000313" key="6">
    <source>
        <dbReference type="Proteomes" id="UP000318693"/>
    </source>
</evidence>
<dbReference type="SUPFAM" id="SSF52540">
    <property type="entry name" value="P-loop containing nucleoside triphosphate hydrolases"/>
    <property type="match status" value="1"/>
</dbReference>
<dbReference type="RefSeq" id="WP_143417345.1">
    <property type="nucleotide sequence ID" value="NZ_VJXR01000008.1"/>
</dbReference>
<sequence>MIEIEAVSQVFTTRSGTVHALENINLEVATNEFVTLVGRSGCGKSTLLRIISGLVTPTSGTVRVAGEPVVKPRRDVSVMFQRPALLPWRSVLDNILLPVEILKLDRASHTARAHDLLELTGLTGFEDKLPHELSGGMQQRVSLCRSLIQRPKVLLMDEPFSALDALTREELSVELQRIVAEESTTIVFVTHSIDEAVLLADRVVVLSPRPGRLREILDVEIPRPRTLGQNAHAEDVTRVSARLHDLLMPEKEGAAA</sequence>
<dbReference type="AlphaFoldDB" id="A0A552WV36"/>
<feature type="domain" description="ABC transporter" evidence="4">
    <location>
        <begin position="2"/>
        <end position="233"/>
    </location>
</feature>
<dbReference type="PANTHER" id="PTHR42788:SF13">
    <property type="entry name" value="ALIPHATIC SULFONATES IMPORT ATP-BINDING PROTEIN SSUB"/>
    <property type="match status" value="1"/>
</dbReference>
<dbReference type="PANTHER" id="PTHR42788">
    <property type="entry name" value="TAURINE IMPORT ATP-BINDING PROTEIN-RELATED"/>
    <property type="match status" value="1"/>
</dbReference>
<dbReference type="EMBL" id="VJXR01000008">
    <property type="protein sequence ID" value="TRW46565.1"/>
    <property type="molecule type" value="Genomic_DNA"/>
</dbReference>
<evidence type="ECO:0000256" key="2">
    <source>
        <dbReference type="ARBA" id="ARBA00022741"/>
    </source>
</evidence>
<keyword evidence="1" id="KW-0813">Transport</keyword>
<dbReference type="PROSITE" id="PS00211">
    <property type="entry name" value="ABC_TRANSPORTER_1"/>
    <property type="match status" value="1"/>
</dbReference>
<evidence type="ECO:0000259" key="4">
    <source>
        <dbReference type="PROSITE" id="PS50893"/>
    </source>
</evidence>
<dbReference type="GO" id="GO:0016887">
    <property type="term" value="F:ATP hydrolysis activity"/>
    <property type="evidence" value="ECO:0007669"/>
    <property type="project" value="InterPro"/>
</dbReference>
<dbReference type="InterPro" id="IPR050166">
    <property type="entry name" value="ABC_transporter_ATP-bind"/>
</dbReference>
<protein>
    <submittedName>
        <fullName evidence="5">ABC transporter ATP-binding protein</fullName>
    </submittedName>
</protein>
<comment type="caution">
    <text evidence="5">The sequence shown here is derived from an EMBL/GenBank/DDBJ whole genome shotgun (WGS) entry which is preliminary data.</text>
</comment>